<dbReference type="GO" id="GO:0008308">
    <property type="term" value="F:voltage-gated monoatomic anion channel activity"/>
    <property type="evidence" value="ECO:0007669"/>
    <property type="project" value="InterPro"/>
</dbReference>
<evidence type="ECO:0000256" key="6">
    <source>
        <dbReference type="ARBA" id="ARBA00022640"/>
    </source>
</evidence>
<reference evidence="11 12" key="1">
    <citation type="submission" date="2011-10" db="EMBL/GenBank/DDBJ databases">
        <authorList>
            <person name="Genoscope - CEA"/>
        </authorList>
    </citation>
    <scope>NUCLEOTIDE SEQUENCE [LARGE SCALE GENOMIC DNA]</scope>
    <source>
        <strain evidence="11 12">RCC 1105</strain>
    </source>
</reference>
<proteinExistence type="inferred from homology"/>
<dbReference type="GO" id="GO:0009707">
    <property type="term" value="C:chloroplast outer membrane"/>
    <property type="evidence" value="ECO:0007669"/>
    <property type="project" value="UniProtKB-SubCell"/>
</dbReference>
<dbReference type="PANTHER" id="PTHR35993">
    <property type="entry name" value="OUTER ENVELOPE PORE PROTEIN 21B, CHLOROPLASTIC"/>
    <property type="match status" value="1"/>
</dbReference>
<sequence>METSLKIDSKTRRSSIFVKQRFTNRENYCLTLSGTIDLHNAKCKGKAYVRKKFFPSDLNPIVSRIDCGVYYDTETDDVIYKLRGRKSFDITRDGLTTLDLKGGVDFALTSSTPKMDGKVELSKTMFNFQPDQDLKMKIGFDAQTKRFYGQIRENNWSICTDFSRNTRWNFQYDL</sequence>
<comment type="function">
    <text evidence="10">Voltage-dependent rectifying anion channel that facilitates the translocation between chloroplast and cytoplasm of phosphorylated carbohydrates such as triosephosphate, 3-phosphoglycerate and inorganic phosphate (Pi) depending of ATP to triosephosphate ratio in the plastidial intermembrane space; in high triosephosphate/ATP conditions (e.g. photosynthesis), export of triosphosphate from chloroplast (outward rectifying channels), but in high ATP/triosephosphate conditions (e.g. dark phase), import of phosphosolutes (inward rectifying channels).</text>
</comment>
<evidence type="ECO:0000313" key="11">
    <source>
        <dbReference type="EMBL" id="CCO20429.1"/>
    </source>
</evidence>
<evidence type="ECO:0000256" key="9">
    <source>
        <dbReference type="ARBA" id="ARBA00023136"/>
    </source>
</evidence>
<gene>
    <name evidence="11" type="ordered locus">Bathy17g00040</name>
</gene>
<evidence type="ECO:0000256" key="4">
    <source>
        <dbReference type="ARBA" id="ARBA00022448"/>
    </source>
</evidence>
<evidence type="ECO:0000256" key="8">
    <source>
        <dbReference type="ARBA" id="ARBA00023065"/>
    </source>
</evidence>
<dbReference type="OrthoDB" id="503907at2759"/>
<comment type="similarity">
    <text evidence="3">Belongs to the plastid outer envelope porin OEP21 (TC 1.B.29) family.</text>
</comment>
<dbReference type="STRING" id="41875.K8ER81"/>
<dbReference type="InterPro" id="IPR034575">
    <property type="entry name" value="OEP21"/>
</dbReference>
<keyword evidence="6" id="KW-0934">Plastid</keyword>
<accession>K8ER81</accession>
<protein>
    <submittedName>
        <fullName evidence="11">Uncharacterized protein</fullName>
    </submittedName>
</protein>
<dbReference type="GO" id="GO:0034426">
    <property type="term" value="C:etioplast membrane"/>
    <property type="evidence" value="ECO:0007669"/>
    <property type="project" value="UniProtKB-SubCell"/>
</dbReference>
<keyword evidence="5" id="KW-0150">Chloroplast</keyword>
<name>K8ER81_9CHLO</name>
<evidence type="ECO:0000256" key="1">
    <source>
        <dbReference type="ARBA" id="ARBA00004396"/>
    </source>
</evidence>
<comment type="subcellular location">
    <subcellularLocation>
        <location evidence="1">Plastid</location>
        <location evidence="1">Chloroplast outer membrane</location>
        <topology evidence="1">Multi-pass membrane protein</topology>
    </subcellularLocation>
    <subcellularLocation>
        <location evidence="2">Plastid</location>
        <location evidence="2">Etioplast membrane</location>
        <topology evidence="2">Multi-pass membrane protein</topology>
    </subcellularLocation>
</comment>
<dbReference type="RefSeq" id="XP_007508325.1">
    <property type="nucleotide sequence ID" value="XM_007508263.1"/>
</dbReference>
<dbReference type="KEGG" id="bpg:Bathy17g00040"/>
<dbReference type="eggNOG" id="ENOG502RX9S">
    <property type="taxonomic scope" value="Eukaryota"/>
</dbReference>
<keyword evidence="4" id="KW-0813">Transport</keyword>
<evidence type="ECO:0000256" key="3">
    <source>
        <dbReference type="ARBA" id="ARBA00009945"/>
    </source>
</evidence>
<dbReference type="GeneID" id="19010960"/>
<evidence type="ECO:0000256" key="10">
    <source>
        <dbReference type="ARBA" id="ARBA00024941"/>
    </source>
</evidence>
<dbReference type="GO" id="GO:0044070">
    <property type="term" value="P:regulation of monoatomic anion transport"/>
    <property type="evidence" value="ECO:0007669"/>
    <property type="project" value="InterPro"/>
</dbReference>
<keyword evidence="9" id="KW-0472">Membrane</keyword>
<keyword evidence="7" id="KW-0812">Transmembrane</keyword>
<evidence type="ECO:0000256" key="5">
    <source>
        <dbReference type="ARBA" id="ARBA00022528"/>
    </source>
</evidence>
<organism evidence="11 12">
    <name type="scientific">Bathycoccus prasinos</name>
    <dbReference type="NCBI Taxonomy" id="41875"/>
    <lineage>
        <taxon>Eukaryota</taxon>
        <taxon>Viridiplantae</taxon>
        <taxon>Chlorophyta</taxon>
        <taxon>Mamiellophyceae</taxon>
        <taxon>Mamiellales</taxon>
        <taxon>Bathycoccaceae</taxon>
        <taxon>Bathycoccus</taxon>
    </lineage>
</organism>
<evidence type="ECO:0000256" key="7">
    <source>
        <dbReference type="ARBA" id="ARBA00022692"/>
    </source>
</evidence>
<dbReference type="PANTHER" id="PTHR35993:SF1">
    <property type="entry name" value="OUTER ENVELOPE PORE PROTEIN 21B, CHLOROPLASTIC"/>
    <property type="match status" value="1"/>
</dbReference>
<dbReference type="AlphaFoldDB" id="K8ER81"/>
<dbReference type="EMBL" id="FO082262">
    <property type="protein sequence ID" value="CCO20429.1"/>
    <property type="molecule type" value="Genomic_DNA"/>
</dbReference>
<evidence type="ECO:0000256" key="2">
    <source>
        <dbReference type="ARBA" id="ARBA00004441"/>
    </source>
</evidence>
<keyword evidence="8" id="KW-0406">Ion transport</keyword>
<evidence type="ECO:0000313" key="12">
    <source>
        <dbReference type="Proteomes" id="UP000198341"/>
    </source>
</evidence>
<dbReference type="Proteomes" id="UP000198341">
    <property type="component" value="Chromosome 17"/>
</dbReference>
<keyword evidence="12" id="KW-1185">Reference proteome</keyword>